<dbReference type="PANTHER" id="PTHR43540">
    <property type="entry name" value="PEROXYUREIDOACRYLATE/UREIDOACRYLATE AMIDOHYDROLASE-RELATED"/>
    <property type="match status" value="1"/>
</dbReference>
<protein>
    <submittedName>
        <fullName evidence="4">Cysteine hydrolase</fullName>
    </submittedName>
</protein>
<keyword evidence="2 4" id="KW-0378">Hydrolase</keyword>
<dbReference type="GO" id="GO:0016787">
    <property type="term" value="F:hydrolase activity"/>
    <property type="evidence" value="ECO:0007669"/>
    <property type="project" value="UniProtKB-KW"/>
</dbReference>
<dbReference type="InterPro" id="IPR036380">
    <property type="entry name" value="Isochorismatase-like_sf"/>
</dbReference>
<proteinExistence type="inferred from homology"/>
<dbReference type="InterPro" id="IPR000868">
    <property type="entry name" value="Isochorismatase-like_dom"/>
</dbReference>
<reference evidence="4 5" key="1">
    <citation type="submission" date="2018-03" db="EMBL/GenBank/DDBJ databases">
        <title>Bacillus urumqiensis sp. nov., a moderately haloalkaliphilic bacterium isolated from a salt lake.</title>
        <authorList>
            <person name="Zhao B."/>
            <person name="Liao Z."/>
        </authorList>
    </citation>
    <scope>NUCLEOTIDE SEQUENCE [LARGE SCALE GENOMIC DNA]</scope>
    <source>
        <strain evidence="4 5">BZ-SZ-XJ18</strain>
    </source>
</reference>
<comment type="caution">
    <text evidence="4">The sequence shown here is derived from an EMBL/GenBank/DDBJ whole genome shotgun (WGS) entry which is preliminary data.</text>
</comment>
<dbReference type="CDD" id="cd01014">
    <property type="entry name" value="nicotinamidase_related"/>
    <property type="match status" value="1"/>
</dbReference>
<evidence type="ECO:0000313" key="4">
    <source>
        <dbReference type="EMBL" id="PRO66518.1"/>
    </source>
</evidence>
<dbReference type="PANTHER" id="PTHR43540:SF14">
    <property type="entry name" value="ISOCHORISMATASE"/>
    <property type="match status" value="1"/>
</dbReference>
<keyword evidence="5" id="KW-1185">Reference proteome</keyword>
<dbReference type="Pfam" id="PF00857">
    <property type="entry name" value="Isochorismatase"/>
    <property type="match status" value="1"/>
</dbReference>
<sequence>MEMNSALIVIDVQEGLVQAGPYEKDRVLQTVSGLIEQARQQQVPIVFVRHADEPGGLLEPESAAWEFYRSISPEEADTVIEKTHNSAFYQTNLQEELERLGATRVVLCGLQTEYCVDATCKSAFERGFDVVVVQDGHSTLGEGPVSAEKLKELYGETIWPGRFAEVVKTLERF</sequence>
<dbReference type="Gene3D" id="3.40.50.850">
    <property type="entry name" value="Isochorismatase-like"/>
    <property type="match status" value="1"/>
</dbReference>
<comment type="similarity">
    <text evidence="1">Belongs to the isochorismatase family.</text>
</comment>
<dbReference type="OrthoDB" id="9785724at2"/>
<evidence type="ECO:0000313" key="5">
    <source>
        <dbReference type="Proteomes" id="UP000243650"/>
    </source>
</evidence>
<accession>A0A2P6MJS2</accession>
<dbReference type="InterPro" id="IPR050272">
    <property type="entry name" value="Isochorismatase-like_hydrls"/>
</dbReference>
<dbReference type="Proteomes" id="UP000243650">
    <property type="component" value="Unassembled WGS sequence"/>
</dbReference>
<name>A0A2P6MJS2_ALKUR</name>
<gene>
    <name evidence="4" type="ORF">C6I21_04025</name>
</gene>
<dbReference type="EMBL" id="PVNS01000003">
    <property type="protein sequence ID" value="PRO66518.1"/>
    <property type="molecule type" value="Genomic_DNA"/>
</dbReference>
<feature type="domain" description="Isochorismatase-like" evidence="3">
    <location>
        <begin position="5"/>
        <end position="147"/>
    </location>
</feature>
<dbReference type="AlphaFoldDB" id="A0A2P6MJS2"/>
<evidence type="ECO:0000259" key="3">
    <source>
        <dbReference type="Pfam" id="PF00857"/>
    </source>
</evidence>
<evidence type="ECO:0000256" key="2">
    <source>
        <dbReference type="ARBA" id="ARBA00022801"/>
    </source>
</evidence>
<organism evidence="4 5">
    <name type="scientific">Alkalicoccus urumqiensis</name>
    <name type="common">Bacillus urumqiensis</name>
    <dbReference type="NCBI Taxonomy" id="1548213"/>
    <lineage>
        <taxon>Bacteria</taxon>
        <taxon>Bacillati</taxon>
        <taxon>Bacillota</taxon>
        <taxon>Bacilli</taxon>
        <taxon>Bacillales</taxon>
        <taxon>Bacillaceae</taxon>
        <taxon>Alkalicoccus</taxon>
    </lineage>
</organism>
<dbReference type="SUPFAM" id="SSF52499">
    <property type="entry name" value="Isochorismatase-like hydrolases"/>
    <property type="match status" value="1"/>
</dbReference>
<evidence type="ECO:0000256" key="1">
    <source>
        <dbReference type="ARBA" id="ARBA00006336"/>
    </source>
</evidence>